<dbReference type="InterPro" id="IPR002797">
    <property type="entry name" value="Polysacc_synth"/>
</dbReference>
<dbReference type="PANTHER" id="PTHR30250:SF11">
    <property type="entry name" value="O-ANTIGEN TRANSPORTER-RELATED"/>
    <property type="match status" value="1"/>
</dbReference>
<dbReference type="RefSeq" id="WP_103880685.1">
    <property type="nucleotide sequence ID" value="NZ_FNVG01000011.1"/>
</dbReference>
<evidence type="ECO:0000256" key="2">
    <source>
        <dbReference type="ARBA" id="ARBA00022475"/>
    </source>
</evidence>
<keyword evidence="8" id="KW-1185">Reference proteome</keyword>
<feature type="transmembrane region" description="Helical" evidence="6">
    <location>
        <begin position="355"/>
        <end position="373"/>
    </location>
</feature>
<feature type="transmembrane region" description="Helical" evidence="6">
    <location>
        <begin position="210"/>
        <end position="230"/>
    </location>
</feature>
<feature type="transmembrane region" description="Helical" evidence="6">
    <location>
        <begin position="170"/>
        <end position="190"/>
    </location>
</feature>
<dbReference type="PANTHER" id="PTHR30250">
    <property type="entry name" value="PST FAMILY PREDICTED COLANIC ACID TRANSPORTER"/>
    <property type="match status" value="1"/>
</dbReference>
<evidence type="ECO:0000256" key="3">
    <source>
        <dbReference type="ARBA" id="ARBA00022692"/>
    </source>
</evidence>
<evidence type="ECO:0000313" key="7">
    <source>
        <dbReference type="EMBL" id="SEG33457.1"/>
    </source>
</evidence>
<organism evidence="7 8">
    <name type="scientific">Vibrio hangzhouensis</name>
    <dbReference type="NCBI Taxonomy" id="462991"/>
    <lineage>
        <taxon>Bacteria</taxon>
        <taxon>Pseudomonadati</taxon>
        <taxon>Pseudomonadota</taxon>
        <taxon>Gammaproteobacteria</taxon>
        <taxon>Vibrionales</taxon>
        <taxon>Vibrionaceae</taxon>
        <taxon>Vibrio</taxon>
    </lineage>
</organism>
<feature type="transmembrane region" description="Helical" evidence="6">
    <location>
        <begin position="379"/>
        <end position="396"/>
    </location>
</feature>
<keyword evidence="5 6" id="KW-0472">Membrane</keyword>
<dbReference type="AlphaFoldDB" id="A0A1H5ZCT3"/>
<dbReference type="Pfam" id="PF01943">
    <property type="entry name" value="Polysacc_synt"/>
    <property type="match status" value="1"/>
</dbReference>
<feature type="transmembrane region" description="Helical" evidence="6">
    <location>
        <begin position="321"/>
        <end position="348"/>
    </location>
</feature>
<gene>
    <name evidence="7" type="ORF">SAMN04488244_11177</name>
</gene>
<keyword evidence="2" id="KW-1003">Cell membrane</keyword>
<feature type="transmembrane region" description="Helical" evidence="6">
    <location>
        <begin position="250"/>
        <end position="273"/>
    </location>
</feature>
<evidence type="ECO:0000256" key="6">
    <source>
        <dbReference type="SAM" id="Phobius"/>
    </source>
</evidence>
<keyword evidence="3 6" id="KW-0812">Transmembrane</keyword>
<feature type="transmembrane region" description="Helical" evidence="6">
    <location>
        <begin position="7"/>
        <end position="30"/>
    </location>
</feature>
<dbReference type="EMBL" id="FNVG01000011">
    <property type="protein sequence ID" value="SEG33457.1"/>
    <property type="molecule type" value="Genomic_DNA"/>
</dbReference>
<feature type="transmembrane region" description="Helical" evidence="6">
    <location>
        <begin position="432"/>
        <end position="449"/>
    </location>
</feature>
<protein>
    <submittedName>
        <fullName evidence="7">Membrane protein involved in the export of O-antigen and teichoic acid</fullName>
    </submittedName>
</protein>
<feature type="transmembrane region" description="Helical" evidence="6">
    <location>
        <begin position="293"/>
        <end position="315"/>
    </location>
</feature>
<dbReference type="InterPro" id="IPR050833">
    <property type="entry name" value="Poly_Biosynth_Transport"/>
</dbReference>
<comment type="subcellular location">
    <subcellularLocation>
        <location evidence="1">Cell membrane</location>
        <topology evidence="1">Multi-pass membrane protein</topology>
    </subcellularLocation>
</comment>
<accession>A0A1H5ZCT3</accession>
<evidence type="ECO:0000256" key="1">
    <source>
        <dbReference type="ARBA" id="ARBA00004651"/>
    </source>
</evidence>
<feature type="transmembrane region" description="Helical" evidence="6">
    <location>
        <begin position="73"/>
        <end position="95"/>
    </location>
</feature>
<reference evidence="8" key="1">
    <citation type="submission" date="2016-10" db="EMBL/GenBank/DDBJ databases">
        <authorList>
            <person name="Varghese N."/>
            <person name="Submissions S."/>
        </authorList>
    </citation>
    <scope>NUCLEOTIDE SEQUENCE [LARGE SCALE GENOMIC DNA]</scope>
    <source>
        <strain evidence="8">CGMCC 1.7062</strain>
    </source>
</reference>
<evidence type="ECO:0000256" key="4">
    <source>
        <dbReference type="ARBA" id="ARBA00022989"/>
    </source>
</evidence>
<sequence length="469" mass="51832">MNRQSIVNYTIGPVASMLLGIVSIPLITWYFPAEAIAANALMITLVVLLSTVMTLGLEVYYLRHYEQENPDKLLFFCGFISLVFLTIVMSCFYALTPSTLSAWLFGQHNLVIEWLMVACFYAATTIKFLLCILRMNEKSFEYSLSQGVNKGLYVGLIITAIIVGKTDEQWLVICTLVAKFFTLAYLFWIVGKRTTQRIQYYFSSTKLRDALAFSIPLMINGVAMWALSSIDRFMLNSLANSFELALYSVAFNFATAAAIVQAVFATVWAPHIFKMIKGNNHVVEEYQRVLRHILHIVIALASLYGLTSWILTWILPQSYSAVQNILVSCALVPLITALAGITTVAIQVTKKTSKIAACAAVSLIVNIILNQWLIPDYGAVGAALGSGAAVAVYFVSMSQAAKTEGASLNLTYAYLATAILFTMGAIVALELVPGWVGTCIWLIPFLFVIQQNWSMVKHGCASLVRIYQP</sequence>
<dbReference type="GO" id="GO:0005886">
    <property type="term" value="C:plasma membrane"/>
    <property type="evidence" value="ECO:0007669"/>
    <property type="project" value="UniProtKB-SubCell"/>
</dbReference>
<dbReference type="Proteomes" id="UP000236721">
    <property type="component" value="Unassembled WGS sequence"/>
</dbReference>
<feature type="transmembrane region" description="Helical" evidence="6">
    <location>
        <begin position="408"/>
        <end position="426"/>
    </location>
</feature>
<proteinExistence type="predicted"/>
<feature type="transmembrane region" description="Helical" evidence="6">
    <location>
        <begin position="36"/>
        <end position="61"/>
    </location>
</feature>
<evidence type="ECO:0000256" key="5">
    <source>
        <dbReference type="ARBA" id="ARBA00023136"/>
    </source>
</evidence>
<keyword evidence="4 6" id="KW-1133">Transmembrane helix</keyword>
<feature type="transmembrane region" description="Helical" evidence="6">
    <location>
        <begin position="147"/>
        <end position="164"/>
    </location>
</feature>
<name>A0A1H5ZCT3_9VIBR</name>
<feature type="transmembrane region" description="Helical" evidence="6">
    <location>
        <begin position="115"/>
        <end position="135"/>
    </location>
</feature>
<evidence type="ECO:0000313" key="8">
    <source>
        <dbReference type="Proteomes" id="UP000236721"/>
    </source>
</evidence>